<organism evidence="10">
    <name type="scientific">Equus asinus asinus</name>
    <dbReference type="NCBI Taxonomy" id="83772"/>
    <lineage>
        <taxon>Eukaryota</taxon>
        <taxon>Metazoa</taxon>
        <taxon>Chordata</taxon>
        <taxon>Craniata</taxon>
        <taxon>Vertebrata</taxon>
        <taxon>Euteleostomi</taxon>
        <taxon>Mammalia</taxon>
        <taxon>Eutheria</taxon>
        <taxon>Laurasiatheria</taxon>
        <taxon>Perissodactyla</taxon>
        <taxon>Equidae</taxon>
        <taxon>Equus</taxon>
    </lineage>
</organism>
<dbReference type="PANTHER" id="PTHR24271:SF81">
    <property type="entry name" value="GRANZYME B"/>
    <property type="match status" value="1"/>
</dbReference>
<evidence type="ECO:0000313" key="10">
    <source>
        <dbReference type="Ensembl" id="ENSEASP00005017863.1"/>
    </source>
</evidence>
<dbReference type="PROSITE" id="PS00134">
    <property type="entry name" value="TRYPSIN_HIS"/>
    <property type="match status" value="1"/>
</dbReference>
<dbReference type="InterPro" id="IPR033116">
    <property type="entry name" value="TRYPSIN_SER"/>
</dbReference>
<dbReference type="PROSITE" id="PS00135">
    <property type="entry name" value="TRYPSIN_SER"/>
    <property type="match status" value="1"/>
</dbReference>
<dbReference type="SUPFAM" id="SSF50494">
    <property type="entry name" value="Trypsin-like serine proteases"/>
    <property type="match status" value="1"/>
</dbReference>
<feature type="domain" description="Peptidase S1" evidence="9">
    <location>
        <begin position="45"/>
        <end position="269"/>
    </location>
</feature>
<keyword evidence="5" id="KW-0865">Zymogen</keyword>
<proteinExistence type="predicted"/>
<evidence type="ECO:0000256" key="1">
    <source>
        <dbReference type="ARBA" id="ARBA00022670"/>
    </source>
</evidence>
<evidence type="ECO:0000256" key="4">
    <source>
        <dbReference type="ARBA" id="ARBA00022825"/>
    </source>
</evidence>
<dbReference type="GO" id="GO:0006508">
    <property type="term" value="P:proteolysis"/>
    <property type="evidence" value="ECO:0007669"/>
    <property type="project" value="UniProtKB-KW"/>
</dbReference>
<dbReference type="GO" id="GO:0005737">
    <property type="term" value="C:cytoplasm"/>
    <property type="evidence" value="ECO:0007669"/>
    <property type="project" value="TreeGrafter"/>
</dbReference>
<sequence length="293" mass="32478">MDVLGLFTPKLRNFQPLFLQIFFLLLSLSSLLLGLPLHFFLSGIIIGGHEVRPHFRPYMAFIRVVMTGKIKRCGGALVELDSVLTAAHCWGRSMRVTLGAHNIRNQEWTQQVIPVKEAIRHPDYIPGDYYNDIMILKLERKAKLTAAVRPLILPSGTAQVRPGEVCHVAGWGKVAPNGSDSNTLQEVELAVQQDEVCEARLYDYYNSTTMLCVGDPKERKASFQGDSGGPLVCKDMIQGVALGGRVDGTAPRLFTKVLSFLPWIKKTMKSYEKPLTVGTSPPSLELIQNVTSN</sequence>
<dbReference type="CDD" id="cd00190">
    <property type="entry name" value="Tryp_SPc"/>
    <property type="match status" value="1"/>
</dbReference>
<dbReference type="GO" id="GO:0004252">
    <property type="term" value="F:serine-type endopeptidase activity"/>
    <property type="evidence" value="ECO:0007669"/>
    <property type="project" value="InterPro"/>
</dbReference>
<dbReference type="Pfam" id="PF00089">
    <property type="entry name" value="Trypsin"/>
    <property type="match status" value="1"/>
</dbReference>
<dbReference type="SMART" id="SM00020">
    <property type="entry name" value="Tryp_SPc"/>
    <property type="match status" value="1"/>
</dbReference>
<dbReference type="PANTHER" id="PTHR24271">
    <property type="entry name" value="KALLIKREIN-RELATED"/>
    <property type="match status" value="1"/>
</dbReference>
<evidence type="ECO:0000256" key="5">
    <source>
        <dbReference type="ARBA" id="ARBA00023145"/>
    </source>
</evidence>
<accession>A0A8C4M4N6</accession>
<dbReference type="PRINTS" id="PR00722">
    <property type="entry name" value="CHYMOTRYPSIN"/>
</dbReference>
<dbReference type="InterPro" id="IPR009003">
    <property type="entry name" value="Peptidase_S1_PA"/>
</dbReference>
<protein>
    <recommendedName>
        <fullName evidence="9">Peptidase S1 domain-containing protein</fullName>
    </recommendedName>
</protein>
<keyword evidence="8" id="KW-1133">Transmembrane helix</keyword>
<keyword evidence="8" id="KW-0812">Transmembrane</keyword>
<dbReference type="FunFam" id="2.40.10.10:FF:000014">
    <property type="entry name" value="Complement factor D"/>
    <property type="match status" value="1"/>
</dbReference>
<keyword evidence="8" id="KW-0472">Membrane</keyword>
<keyword evidence="4 7" id="KW-0720">Serine protease</keyword>
<dbReference type="PROSITE" id="PS50240">
    <property type="entry name" value="TRYPSIN_DOM"/>
    <property type="match status" value="1"/>
</dbReference>
<reference evidence="10" key="1">
    <citation type="submission" date="2023-03" db="UniProtKB">
        <authorList>
            <consortium name="Ensembl"/>
        </authorList>
    </citation>
    <scope>IDENTIFICATION</scope>
</reference>
<name>A0A8C4M4N6_EQUAS</name>
<dbReference type="AlphaFoldDB" id="A0A8C4M4N6"/>
<evidence type="ECO:0000256" key="2">
    <source>
        <dbReference type="ARBA" id="ARBA00022729"/>
    </source>
</evidence>
<evidence type="ECO:0000256" key="8">
    <source>
        <dbReference type="SAM" id="Phobius"/>
    </source>
</evidence>
<evidence type="ECO:0000256" key="6">
    <source>
        <dbReference type="ARBA" id="ARBA00023157"/>
    </source>
</evidence>
<feature type="transmembrane region" description="Helical" evidence="8">
    <location>
        <begin position="20"/>
        <end position="46"/>
    </location>
</feature>
<evidence type="ECO:0000256" key="3">
    <source>
        <dbReference type="ARBA" id="ARBA00022801"/>
    </source>
</evidence>
<evidence type="ECO:0000259" key="9">
    <source>
        <dbReference type="PROSITE" id="PS50240"/>
    </source>
</evidence>
<dbReference type="InterPro" id="IPR001314">
    <property type="entry name" value="Peptidase_S1A"/>
</dbReference>
<keyword evidence="6" id="KW-1015">Disulfide bond</keyword>
<dbReference type="InterPro" id="IPR018114">
    <property type="entry name" value="TRYPSIN_HIS"/>
</dbReference>
<keyword evidence="3 7" id="KW-0378">Hydrolase</keyword>
<dbReference type="InterPro" id="IPR043504">
    <property type="entry name" value="Peptidase_S1_PA_chymotrypsin"/>
</dbReference>
<evidence type="ECO:0000256" key="7">
    <source>
        <dbReference type="RuleBase" id="RU363034"/>
    </source>
</evidence>
<dbReference type="Gene3D" id="2.40.10.10">
    <property type="entry name" value="Trypsin-like serine proteases"/>
    <property type="match status" value="2"/>
</dbReference>
<keyword evidence="1 7" id="KW-0645">Protease</keyword>
<dbReference type="Ensembl" id="ENSEAST00005019394.1">
    <property type="protein sequence ID" value="ENSEASP00005017863.1"/>
    <property type="gene ID" value="ENSEASG00005012328.1"/>
</dbReference>
<dbReference type="InterPro" id="IPR001254">
    <property type="entry name" value="Trypsin_dom"/>
</dbReference>
<keyword evidence="2" id="KW-0732">Signal</keyword>